<dbReference type="AlphaFoldDB" id="A0A2I4AKY8"/>
<organism evidence="2 3">
    <name type="scientific">Austrofundulus limnaeus</name>
    <name type="common">Annual killifish</name>
    <dbReference type="NCBI Taxonomy" id="52670"/>
    <lineage>
        <taxon>Eukaryota</taxon>
        <taxon>Metazoa</taxon>
        <taxon>Chordata</taxon>
        <taxon>Craniata</taxon>
        <taxon>Vertebrata</taxon>
        <taxon>Euteleostomi</taxon>
        <taxon>Actinopterygii</taxon>
        <taxon>Neopterygii</taxon>
        <taxon>Teleostei</taxon>
        <taxon>Neoteleostei</taxon>
        <taxon>Acanthomorphata</taxon>
        <taxon>Ovalentaria</taxon>
        <taxon>Atherinomorphae</taxon>
        <taxon>Cyprinodontiformes</taxon>
        <taxon>Rivulidae</taxon>
        <taxon>Austrofundulus</taxon>
    </lineage>
</organism>
<dbReference type="RefSeq" id="XP_013856152.1">
    <property type="nucleotide sequence ID" value="XM_014000698.1"/>
</dbReference>
<name>A0A2I4AKY8_AUSLI</name>
<keyword evidence="1" id="KW-0812">Transmembrane</keyword>
<keyword evidence="2" id="KW-1185">Reference proteome</keyword>
<protein>
    <submittedName>
        <fullName evidence="3">Uncharacterized protein LOC106511990</fullName>
    </submittedName>
</protein>
<dbReference type="KEGG" id="alim:106511990"/>
<feature type="transmembrane region" description="Helical" evidence="1">
    <location>
        <begin position="111"/>
        <end position="132"/>
    </location>
</feature>
<keyword evidence="1" id="KW-1133">Transmembrane helix</keyword>
<feature type="transmembrane region" description="Helical" evidence="1">
    <location>
        <begin position="138"/>
        <end position="157"/>
    </location>
</feature>
<sequence>MDRFNQSVNGPDLLCEVWVITLKHLCVLMLCALGGAPGVGWWGAVAACVGGYIPLLLKSGASLSGPVIGVPSSVAATRKKAPSIIRIPPPGIMAVIYVIRGFPGIPSLQKAALSAFILVGPVLSVPALLGPVFPPVSLLIPASFSVALLPFSPWVAAVRSAPHNLRICSPSARFTSASLSEAPWVRARFWGPFRSPVSASPRPHSGPALGAISSRLPRHLRSAF</sequence>
<proteinExistence type="predicted"/>
<evidence type="ECO:0000313" key="2">
    <source>
        <dbReference type="Proteomes" id="UP000192220"/>
    </source>
</evidence>
<accession>A0A2I4AKY8</accession>
<dbReference type="InParanoid" id="A0A2I4AKY8"/>
<evidence type="ECO:0000256" key="1">
    <source>
        <dbReference type="SAM" id="Phobius"/>
    </source>
</evidence>
<evidence type="ECO:0000313" key="3">
    <source>
        <dbReference type="RefSeq" id="XP_013856152.1"/>
    </source>
</evidence>
<dbReference type="GeneID" id="106511990"/>
<reference evidence="3" key="1">
    <citation type="submission" date="2025-08" db="UniProtKB">
        <authorList>
            <consortium name="RefSeq"/>
        </authorList>
    </citation>
    <scope>IDENTIFICATION</scope>
    <source>
        <strain evidence="3">Quisiro</strain>
        <tissue evidence="3">Liver</tissue>
    </source>
</reference>
<dbReference type="Proteomes" id="UP000192220">
    <property type="component" value="Unplaced"/>
</dbReference>
<keyword evidence="1" id="KW-0472">Membrane</keyword>
<gene>
    <name evidence="3" type="primary">LOC106511990</name>
</gene>